<evidence type="ECO:0000313" key="3">
    <source>
        <dbReference type="Proteomes" id="UP000515240"/>
    </source>
</evidence>
<reference evidence="2 3" key="1">
    <citation type="journal article" date="2020" name="G3 (Bethesda)">
        <title>CeMbio - The Caenorhabditis elegans Microbiome Resource.</title>
        <authorList>
            <person name="Dirksen P."/>
            <person name="Assie A."/>
            <person name="Zimmermann J."/>
            <person name="Zhang F."/>
            <person name="Tietje A.M."/>
            <person name="Marsh S.A."/>
            <person name="Felix M.A."/>
            <person name="Shapira M."/>
            <person name="Kaleta C."/>
            <person name="Schulenburg H."/>
            <person name="Samuel B."/>
        </authorList>
    </citation>
    <scope>NUCLEOTIDE SEQUENCE [LARGE SCALE GENOMIC DNA]</scope>
    <source>
        <strain evidence="2 3">BIGb0172</strain>
    </source>
</reference>
<dbReference type="Proteomes" id="UP000515240">
    <property type="component" value="Chromosome"/>
</dbReference>
<gene>
    <name evidence="2" type="ORF">HS961_11140</name>
</gene>
<proteinExistence type="predicted"/>
<dbReference type="InterPro" id="IPR016181">
    <property type="entry name" value="Acyl_CoA_acyltransferase"/>
</dbReference>
<dbReference type="KEGG" id="cpis:HS961_11140"/>
<dbReference type="InterPro" id="IPR000182">
    <property type="entry name" value="GNAT_dom"/>
</dbReference>
<accession>A0A7G5EH64</accession>
<keyword evidence="2" id="KW-0808">Transferase</keyword>
<name>A0A7G5EH64_9BURK</name>
<feature type="domain" description="N-acetyltransferase" evidence="1">
    <location>
        <begin position="1"/>
        <end position="72"/>
    </location>
</feature>
<dbReference type="GO" id="GO:0016747">
    <property type="term" value="F:acyltransferase activity, transferring groups other than amino-acyl groups"/>
    <property type="evidence" value="ECO:0007669"/>
    <property type="project" value="InterPro"/>
</dbReference>
<evidence type="ECO:0000313" key="2">
    <source>
        <dbReference type="EMBL" id="QMV73339.1"/>
    </source>
</evidence>
<dbReference type="Gene3D" id="3.40.630.30">
    <property type="match status" value="1"/>
</dbReference>
<sequence length="79" mass="8610">MCVAAAHRGQGLALSLLMELAQRCTTQKLFSSTNVSNAPAQRLFARAGFVPSGIVENLDPGDPELIFFKALQKDEPQHR</sequence>
<dbReference type="RefSeq" id="WP_182327906.1">
    <property type="nucleotide sequence ID" value="NZ_CP058554.1"/>
</dbReference>
<protein>
    <submittedName>
        <fullName evidence="2">GNAT family N-acetyltransferase</fullName>
    </submittedName>
</protein>
<dbReference type="SUPFAM" id="SSF55729">
    <property type="entry name" value="Acyl-CoA N-acyltransferases (Nat)"/>
    <property type="match status" value="1"/>
</dbReference>
<dbReference type="EMBL" id="CP058554">
    <property type="protein sequence ID" value="QMV73339.1"/>
    <property type="molecule type" value="Genomic_DNA"/>
</dbReference>
<evidence type="ECO:0000259" key="1">
    <source>
        <dbReference type="PROSITE" id="PS51186"/>
    </source>
</evidence>
<dbReference type="PROSITE" id="PS51186">
    <property type="entry name" value="GNAT"/>
    <property type="match status" value="1"/>
</dbReference>
<dbReference type="AlphaFoldDB" id="A0A7G5EH64"/>
<keyword evidence="3" id="KW-1185">Reference proteome</keyword>
<dbReference type="Pfam" id="PF00583">
    <property type="entry name" value="Acetyltransf_1"/>
    <property type="match status" value="1"/>
</dbReference>
<organism evidence="2 3">
    <name type="scientific">Comamonas piscis</name>
    <dbReference type="NCBI Taxonomy" id="1562974"/>
    <lineage>
        <taxon>Bacteria</taxon>
        <taxon>Pseudomonadati</taxon>
        <taxon>Pseudomonadota</taxon>
        <taxon>Betaproteobacteria</taxon>
        <taxon>Burkholderiales</taxon>
        <taxon>Comamonadaceae</taxon>
        <taxon>Comamonas</taxon>
    </lineage>
</organism>